<dbReference type="InterPro" id="IPR058751">
    <property type="entry name" value="RDRP_helical"/>
</dbReference>
<keyword evidence="6 9" id="KW-0943">RNA-mediated gene silencing</keyword>
<evidence type="ECO:0000256" key="2">
    <source>
        <dbReference type="ARBA" id="ARBA00022484"/>
    </source>
</evidence>
<feature type="domain" description="RDRP core" evidence="11">
    <location>
        <begin position="395"/>
        <end position="935"/>
    </location>
</feature>
<feature type="compositionally biased region" description="Low complexity" evidence="10">
    <location>
        <begin position="79"/>
        <end position="104"/>
    </location>
</feature>
<dbReference type="InterPro" id="IPR057596">
    <property type="entry name" value="RDRP_core"/>
</dbReference>
<comment type="function">
    <text evidence="8 9">Probably involved in the RNA silencing pathway and required for the generation of small interfering RNAs (siRNAs).</text>
</comment>
<dbReference type="InterPro" id="IPR058697">
    <property type="entry name" value="RDRP3-5_N"/>
</dbReference>
<evidence type="ECO:0000259" key="12">
    <source>
        <dbReference type="Pfam" id="PF26249"/>
    </source>
</evidence>
<reference evidence="15" key="1">
    <citation type="submission" date="2023-05" db="EMBL/GenBank/DDBJ databases">
        <title>Nepenthes gracilis genome sequencing.</title>
        <authorList>
            <person name="Fukushima K."/>
        </authorList>
    </citation>
    <scope>NUCLEOTIDE SEQUENCE</scope>
    <source>
        <strain evidence="15">SING2019-196</strain>
    </source>
</reference>
<dbReference type="GO" id="GO:0031380">
    <property type="term" value="C:nuclear RNA-directed RNA polymerase complex"/>
    <property type="evidence" value="ECO:0007669"/>
    <property type="project" value="TreeGrafter"/>
</dbReference>
<sequence length="1110" mass="125416">MADPSASVELPESVETLIEKICREQSLPPLGTPAKRELASLGEEESLKNLKIIRKSKIYKSLDGFIFYMAKKSRVGVPSPLSQSPQSQFASPASVASSSRGSDSNPSKCTRVIDFSDEIATRAQGPQIDSPLNEWVAGAQTSTPHSCALHELEFRKAFLVLNYIGRSKLEDVTSVDDIKLLQELQTMWAFESHVWNKFGQHFCDKKDRLKYLDWDSGRRYCYHCHVYPDGSCYFKGPFLSKTTTHLHKVVRDENVLVVKFAEEESQSSHLLGINFFAYLSIGVLAQLDIGVSLQPDNGVRAQLEYVQGSCNSCLFYGSSSSLDPHCSQLAQKGQLVNRFCSAWRPGFPSLDVLIVADWFEKGNLLTESVQHGDPISPLWIWGREEKKKNPSSSPVKCYFVDIESFAKVYANHLNIRSVNEARCLFMHIDNVSRLSNYMIRFSLILSKTVTLEVNMDTVLVEYIDDIPCQTAEGHNVYDIDGKLLIHTDGTGFISEDLALRCPRNCYKGSSERYSNVVQLGEKFPELSKSGPYEPPMLIQFRMFHDGRAIKGTVLVNRKLPPMTIQIRPSMIKVEADLKHSGAAIVNSFEIVGTSNKPKKTRLSKNLIALLNYGGVPEDFFVNILWNSLMDAQGVLSDKRAAVKLAVEHSEIDDDFTVGRMILSGIPLDEPFLQYRLSFFAKEERKGLKLGKLPIADSFYLMGTADPTGTLNSDEVCIFLENGQISGRVLVYRNPGCHFGDIHILNATYVKTLEDVVGNSKYGIFFSTKGPRSVADEIAGGDYDGDMYWVSRNPQLLQYFKPSEPWTCTYSSPKMDSPKKPTDFSAEELEHELFHLFLTARFEPSKSMSLAADSWLTYMDRLLTLGTNCAEERDLLKIKILRLIDIYYDALDAPKKGKKVVVPFELIPEKFPHHMERGEFRTYNSTSILGVIYDKVNEFREQELQIQVWKLPCFEVSVPEACLLLWKQHYKKYRSEMAEALCSVDESKHDSAAEVNLKYKQILYGADDLDKSPRAWEEVRAEALAIYHVTYDHAIEHELARYCGFAWKTAGQALLRIFVEEQNEKPVSCLPSVLREVDGLAYASNQLSQQRILKLFHRGFGYLDPSVEQSG</sequence>
<comment type="catalytic activity">
    <reaction evidence="7 9">
        <text>RNA(n) + a ribonucleoside 5'-triphosphate = RNA(n+1) + diphosphate</text>
        <dbReference type="Rhea" id="RHEA:21248"/>
        <dbReference type="Rhea" id="RHEA-COMP:14527"/>
        <dbReference type="Rhea" id="RHEA-COMP:17342"/>
        <dbReference type="ChEBI" id="CHEBI:33019"/>
        <dbReference type="ChEBI" id="CHEBI:61557"/>
        <dbReference type="ChEBI" id="CHEBI:140395"/>
        <dbReference type="EC" id="2.7.7.48"/>
    </reaction>
</comment>
<evidence type="ECO:0000313" key="16">
    <source>
        <dbReference type="Proteomes" id="UP001279734"/>
    </source>
</evidence>
<evidence type="ECO:0000256" key="1">
    <source>
        <dbReference type="ARBA" id="ARBA00005762"/>
    </source>
</evidence>
<dbReference type="PANTHER" id="PTHR23079:SF55">
    <property type="entry name" value="RNA-DIRECTED RNA POLYMERASE"/>
    <property type="match status" value="1"/>
</dbReference>
<evidence type="ECO:0000313" key="15">
    <source>
        <dbReference type="EMBL" id="GMH16524.1"/>
    </source>
</evidence>
<organism evidence="15 16">
    <name type="scientific">Nepenthes gracilis</name>
    <name type="common">Slender pitcher plant</name>
    <dbReference type="NCBI Taxonomy" id="150966"/>
    <lineage>
        <taxon>Eukaryota</taxon>
        <taxon>Viridiplantae</taxon>
        <taxon>Streptophyta</taxon>
        <taxon>Embryophyta</taxon>
        <taxon>Tracheophyta</taxon>
        <taxon>Spermatophyta</taxon>
        <taxon>Magnoliopsida</taxon>
        <taxon>eudicotyledons</taxon>
        <taxon>Gunneridae</taxon>
        <taxon>Pentapetalae</taxon>
        <taxon>Caryophyllales</taxon>
        <taxon>Nepenthaceae</taxon>
        <taxon>Nepenthes</taxon>
    </lineage>
</organism>
<evidence type="ECO:0000256" key="10">
    <source>
        <dbReference type="SAM" id="MobiDB-lite"/>
    </source>
</evidence>
<name>A0AAD3STA1_NEPGR</name>
<dbReference type="Pfam" id="PF26253">
    <property type="entry name" value="RdRP_head"/>
    <property type="match status" value="1"/>
</dbReference>
<dbReference type="Pfam" id="PF26252">
    <property type="entry name" value="RdRP_helical"/>
    <property type="match status" value="1"/>
</dbReference>
<accession>A0AAD3STA1</accession>
<dbReference type="GO" id="GO:0030422">
    <property type="term" value="P:siRNA processing"/>
    <property type="evidence" value="ECO:0007669"/>
    <property type="project" value="TreeGrafter"/>
</dbReference>
<feature type="domain" description="RDRP C-terminal head" evidence="14">
    <location>
        <begin position="985"/>
        <end position="1063"/>
    </location>
</feature>
<evidence type="ECO:0000256" key="3">
    <source>
        <dbReference type="ARBA" id="ARBA00022679"/>
    </source>
</evidence>
<comment type="similarity">
    <text evidence="1 9">Belongs to the RdRP family.</text>
</comment>
<evidence type="ECO:0000256" key="9">
    <source>
        <dbReference type="RuleBase" id="RU363098"/>
    </source>
</evidence>
<keyword evidence="4 9" id="KW-0548">Nucleotidyltransferase</keyword>
<dbReference type="EC" id="2.7.7.48" evidence="9"/>
<feature type="domain" description="RDRP3-5 N-terminal" evidence="12">
    <location>
        <begin position="10"/>
        <end position="74"/>
    </location>
</feature>
<evidence type="ECO:0000256" key="4">
    <source>
        <dbReference type="ARBA" id="ARBA00022695"/>
    </source>
</evidence>
<dbReference type="EMBL" id="BSYO01000016">
    <property type="protein sequence ID" value="GMH16524.1"/>
    <property type="molecule type" value="Genomic_DNA"/>
</dbReference>
<protein>
    <recommendedName>
        <fullName evidence="9">RNA-dependent RNA polymerase</fullName>
        <ecNumber evidence="9">2.7.7.48</ecNumber>
    </recommendedName>
</protein>
<dbReference type="PANTHER" id="PTHR23079">
    <property type="entry name" value="RNA-DEPENDENT RNA POLYMERASE"/>
    <property type="match status" value="1"/>
</dbReference>
<evidence type="ECO:0000259" key="14">
    <source>
        <dbReference type="Pfam" id="PF26253"/>
    </source>
</evidence>
<dbReference type="Proteomes" id="UP001279734">
    <property type="component" value="Unassembled WGS sequence"/>
</dbReference>
<dbReference type="InterPro" id="IPR007855">
    <property type="entry name" value="RDRP"/>
</dbReference>
<evidence type="ECO:0000259" key="13">
    <source>
        <dbReference type="Pfam" id="PF26252"/>
    </source>
</evidence>
<keyword evidence="3 9" id="KW-0808">Transferase</keyword>
<keyword evidence="2 9" id="KW-0696">RNA-directed RNA polymerase</keyword>
<dbReference type="AlphaFoldDB" id="A0AAD3STA1"/>
<dbReference type="InterPro" id="IPR058752">
    <property type="entry name" value="RDRP_C_head"/>
</dbReference>
<evidence type="ECO:0000256" key="7">
    <source>
        <dbReference type="ARBA" id="ARBA00048744"/>
    </source>
</evidence>
<dbReference type="GO" id="GO:0003968">
    <property type="term" value="F:RNA-directed RNA polymerase activity"/>
    <property type="evidence" value="ECO:0007669"/>
    <property type="project" value="UniProtKB-KW"/>
</dbReference>
<proteinExistence type="inferred from homology"/>
<keyword evidence="16" id="KW-1185">Reference proteome</keyword>
<dbReference type="Pfam" id="PF26249">
    <property type="entry name" value="4HB_RdRP3_N"/>
    <property type="match status" value="1"/>
</dbReference>
<dbReference type="Pfam" id="PF05183">
    <property type="entry name" value="RdRP"/>
    <property type="match status" value="1"/>
</dbReference>
<evidence type="ECO:0000259" key="11">
    <source>
        <dbReference type="Pfam" id="PF05183"/>
    </source>
</evidence>
<feature type="domain" description="RDRP helical" evidence="13">
    <location>
        <begin position="148"/>
        <end position="214"/>
    </location>
</feature>
<gene>
    <name evidence="15" type="ORF">Nepgr_018365</name>
</gene>
<feature type="region of interest" description="Disordered" evidence="10">
    <location>
        <begin position="79"/>
        <end position="108"/>
    </location>
</feature>
<comment type="caution">
    <text evidence="15">The sequence shown here is derived from an EMBL/GenBank/DDBJ whole genome shotgun (WGS) entry which is preliminary data.</text>
</comment>
<evidence type="ECO:0000256" key="5">
    <source>
        <dbReference type="ARBA" id="ARBA00022884"/>
    </source>
</evidence>
<dbReference type="GO" id="GO:0003723">
    <property type="term" value="F:RNA binding"/>
    <property type="evidence" value="ECO:0007669"/>
    <property type="project" value="UniProtKB-KW"/>
</dbReference>
<keyword evidence="5 9" id="KW-0694">RNA-binding</keyword>
<evidence type="ECO:0000256" key="8">
    <source>
        <dbReference type="ARBA" id="ARBA00093763"/>
    </source>
</evidence>
<evidence type="ECO:0000256" key="6">
    <source>
        <dbReference type="ARBA" id="ARBA00023158"/>
    </source>
</evidence>